<evidence type="ECO:0000259" key="3">
    <source>
        <dbReference type="PROSITE" id="PS50977"/>
    </source>
</evidence>
<accession>A0A7X6KYL6</accession>
<feature type="domain" description="HTH tetR-type" evidence="3">
    <location>
        <begin position="18"/>
        <end position="78"/>
    </location>
</feature>
<dbReference type="SUPFAM" id="SSF48498">
    <property type="entry name" value="Tetracyclin repressor-like, C-terminal domain"/>
    <property type="match status" value="1"/>
</dbReference>
<protein>
    <submittedName>
        <fullName evidence="4">TetR/AcrR family transcriptional regulator</fullName>
    </submittedName>
</protein>
<dbReference type="PANTHER" id="PTHR30328:SF54">
    <property type="entry name" value="HTH-TYPE TRANSCRIPTIONAL REPRESSOR SCO4008"/>
    <property type="match status" value="1"/>
</dbReference>
<organism evidence="4 5">
    <name type="scientific">Cellulomonas denverensis</name>
    <dbReference type="NCBI Taxonomy" id="264297"/>
    <lineage>
        <taxon>Bacteria</taxon>
        <taxon>Bacillati</taxon>
        <taxon>Actinomycetota</taxon>
        <taxon>Actinomycetes</taxon>
        <taxon>Micrococcales</taxon>
        <taxon>Cellulomonadaceae</taxon>
        <taxon>Cellulomonas</taxon>
    </lineage>
</organism>
<dbReference type="Gene3D" id="1.10.357.10">
    <property type="entry name" value="Tetracycline Repressor, domain 2"/>
    <property type="match status" value="1"/>
</dbReference>
<proteinExistence type="predicted"/>
<reference evidence="4 5" key="1">
    <citation type="submission" date="2020-04" db="EMBL/GenBank/DDBJ databases">
        <title>MicrobeNet Type strains.</title>
        <authorList>
            <person name="Nicholson A.C."/>
        </authorList>
    </citation>
    <scope>NUCLEOTIDE SEQUENCE [LARGE SCALE GENOMIC DNA]</scope>
    <source>
        <strain evidence="4 5">ATCC BAA-788</strain>
    </source>
</reference>
<dbReference type="Pfam" id="PF00440">
    <property type="entry name" value="TetR_N"/>
    <property type="match status" value="1"/>
</dbReference>
<dbReference type="InterPro" id="IPR009057">
    <property type="entry name" value="Homeodomain-like_sf"/>
</dbReference>
<dbReference type="EMBL" id="JAAXOX010000017">
    <property type="protein sequence ID" value="NKY24512.1"/>
    <property type="molecule type" value="Genomic_DNA"/>
</dbReference>
<keyword evidence="5" id="KW-1185">Reference proteome</keyword>
<dbReference type="Proteomes" id="UP000581206">
    <property type="component" value="Unassembled WGS sequence"/>
</dbReference>
<dbReference type="SUPFAM" id="SSF46689">
    <property type="entry name" value="Homeodomain-like"/>
    <property type="match status" value="1"/>
</dbReference>
<dbReference type="PANTHER" id="PTHR30328">
    <property type="entry name" value="TRANSCRIPTIONAL REPRESSOR"/>
    <property type="match status" value="1"/>
</dbReference>
<evidence type="ECO:0000256" key="2">
    <source>
        <dbReference type="PROSITE-ProRule" id="PRU00335"/>
    </source>
</evidence>
<evidence type="ECO:0000313" key="4">
    <source>
        <dbReference type="EMBL" id="NKY24512.1"/>
    </source>
</evidence>
<dbReference type="InterPro" id="IPR001647">
    <property type="entry name" value="HTH_TetR"/>
</dbReference>
<dbReference type="RefSeq" id="WP_168631637.1">
    <property type="nucleotide sequence ID" value="NZ_BONL01000017.1"/>
</dbReference>
<evidence type="ECO:0000313" key="5">
    <source>
        <dbReference type="Proteomes" id="UP000581206"/>
    </source>
</evidence>
<feature type="DNA-binding region" description="H-T-H motif" evidence="2">
    <location>
        <begin position="41"/>
        <end position="60"/>
    </location>
</feature>
<keyword evidence="1 2" id="KW-0238">DNA-binding</keyword>
<dbReference type="PROSITE" id="PS50977">
    <property type="entry name" value="HTH_TETR_2"/>
    <property type="match status" value="1"/>
</dbReference>
<dbReference type="GO" id="GO:0006355">
    <property type="term" value="P:regulation of DNA-templated transcription"/>
    <property type="evidence" value="ECO:0007669"/>
    <property type="project" value="UniProtKB-ARBA"/>
</dbReference>
<dbReference type="PRINTS" id="PR00455">
    <property type="entry name" value="HTHTETR"/>
</dbReference>
<evidence type="ECO:0000256" key="1">
    <source>
        <dbReference type="ARBA" id="ARBA00023125"/>
    </source>
</evidence>
<dbReference type="GO" id="GO:0003677">
    <property type="term" value="F:DNA binding"/>
    <property type="evidence" value="ECO:0007669"/>
    <property type="project" value="UniProtKB-UniRule"/>
</dbReference>
<comment type="caution">
    <text evidence="4">The sequence shown here is derived from an EMBL/GenBank/DDBJ whole genome shotgun (WGS) entry which is preliminary data.</text>
</comment>
<dbReference type="AlphaFoldDB" id="A0A7X6KYL6"/>
<sequence>MTTTTASTDAARARRDPEGTRRAILEAAVQEFSDHGLLGGRIDAIAERTATTKRMIYYYFRSKEDLYTAALVESYRRIRDSESQLHLDELPPEEALRLLVRSDVLHHEQNPAFVRLVVFENLLPAGSVHLMSEEARETNRRAVELVDDILRRGRATGVFRSGPDAPTALDVQQVISGLAFQRVSNRSTFNQLFGRDMLSEAEAPHVRRMIEDVVLRFVLADPAGYAAH</sequence>
<name>A0A7X6KYL6_9CELL</name>
<dbReference type="InterPro" id="IPR041474">
    <property type="entry name" value="NicS_C"/>
</dbReference>
<dbReference type="InterPro" id="IPR036271">
    <property type="entry name" value="Tet_transcr_reg_TetR-rel_C_sf"/>
</dbReference>
<dbReference type="InterPro" id="IPR050109">
    <property type="entry name" value="HTH-type_TetR-like_transc_reg"/>
</dbReference>
<dbReference type="Pfam" id="PF17938">
    <property type="entry name" value="TetR_C_29"/>
    <property type="match status" value="1"/>
</dbReference>
<gene>
    <name evidence="4" type="ORF">HGA03_17775</name>
</gene>